<dbReference type="Proteomes" id="UP000005207">
    <property type="component" value="Linkage group LG23"/>
</dbReference>
<evidence type="ECO:0000313" key="10">
    <source>
        <dbReference type="Ensembl" id="ENSONIP00000033591.1"/>
    </source>
</evidence>
<evidence type="ECO:0000256" key="3">
    <source>
        <dbReference type="ARBA" id="ARBA00023015"/>
    </source>
</evidence>
<dbReference type="SMART" id="SM00338">
    <property type="entry name" value="BRLZ"/>
    <property type="match status" value="1"/>
</dbReference>
<organism evidence="10 11">
    <name type="scientific">Oreochromis niloticus</name>
    <name type="common">Nile tilapia</name>
    <name type="synonym">Tilapia nilotica</name>
    <dbReference type="NCBI Taxonomy" id="8128"/>
    <lineage>
        <taxon>Eukaryota</taxon>
        <taxon>Metazoa</taxon>
        <taxon>Chordata</taxon>
        <taxon>Craniata</taxon>
        <taxon>Vertebrata</taxon>
        <taxon>Euteleostomi</taxon>
        <taxon>Actinopterygii</taxon>
        <taxon>Neopterygii</taxon>
        <taxon>Teleostei</taxon>
        <taxon>Neoteleostei</taxon>
        <taxon>Acanthomorphata</taxon>
        <taxon>Ovalentaria</taxon>
        <taxon>Cichlomorphae</taxon>
        <taxon>Cichliformes</taxon>
        <taxon>Cichlidae</taxon>
        <taxon>African cichlids</taxon>
        <taxon>Pseudocrenilabrinae</taxon>
        <taxon>Oreochromini</taxon>
        <taxon>Oreochromis</taxon>
    </lineage>
</organism>
<keyword evidence="4" id="KW-0238">DNA-binding</keyword>
<keyword evidence="5" id="KW-0804">Transcription</keyword>
<comment type="similarity">
    <text evidence="2">Belongs to the bZIP family. ATF subfamily.</text>
</comment>
<dbReference type="GeneTree" id="ENSGT00940000159221"/>
<dbReference type="Ensembl" id="ENSONIT00000058554.1">
    <property type="protein sequence ID" value="ENSONIP00000033591.1"/>
    <property type="gene ID" value="ENSONIG00000002137.2"/>
</dbReference>
<dbReference type="InterPro" id="IPR046347">
    <property type="entry name" value="bZIP_sf"/>
</dbReference>
<keyword evidence="11" id="KW-1185">Reference proteome</keyword>
<dbReference type="PANTHER" id="PTHR46164:SF1">
    <property type="entry name" value="CYCLIC AMP-DEPENDENT TRANSCRIPTION FACTOR ATF-6 ALPHA"/>
    <property type="match status" value="1"/>
</dbReference>
<feature type="compositionally biased region" description="Low complexity" evidence="8">
    <location>
        <begin position="114"/>
        <end position="137"/>
    </location>
</feature>
<evidence type="ECO:0000313" key="11">
    <source>
        <dbReference type="Proteomes" id="UP000005207"/>
    </source>
</evidence>
<dbReference type="GO" id="GO:0030968">
    <property type="term" value="P:endoplasmic reticulum unfolded protein response"/>
    <property type="evidence" value="ECO:0007669"/>
    <property type="project" value="TreeGrafter"/>
</dbReference>
<feature type="domain" description="BZIP" evidence="9">
    <location>
        <begin position="279"/>
        <end position="342"/>
    </location>
</feature>
<reference evidence="11" key="1">
    <citation type="submission" date="2012-01" db="EMBL/GenBank/DDBJ databases">
        <title>The Genome Sequence of Oreochromis niloticus (Nile Tilapia).</title>
        <authorList>
            <consortium name="Broad Institute Genome Assembly Team"/>
            <consortium name="Broad Institute Sequencing Platform"/>
            <person name="Di Palma F."/>
            <person name="Johnson J."/>
            <person name="Lander E.S."/>
            <person name="Lindblad-Toh K."/>
        </authorList>
    </citation>
    <scope>NUCLEOTIDE SEQUENCE [LARGE SCALE GENOMIC DNA]</scope>
</reference>
<evidence type="ECO:0000256" key="2">
    <source>
        <dbReference type="ARBA" id="ARBA00009050"/>
    </source>
</evidence>
<evidence type="ECO:0000256" key="4">
    <source>
        <dbReference type="ARBA" id="ARBA00023125"/>
    </source>
</evidence>
<reference evidence="10" key="2">
    <citation type="submission" date="2025-08" db="UniProtKB">
        <authorList>
            <consortium name="Ensembl"/>
        </authorList>
    </citation>
    <scope>IDENTIFICATION</scope>
</reference>
<feature type="region of interest" description="Disordered" evidence="8">
    <location>
        <begin position="111"/>
        <end position="154"/>
    </location>
</feature>
<protein>
    <submittedName>
        <fullName evidence="10">Activating transcription factor 6</fullName>
    </submittedName>
</protein>
<evidence type="ECO:0000256" key="1">
    <source>
        <dbReference type="ARBA" id="ARBA00004167"/>
    </source>
</evidence>
<keyword evidence="7" id="KW-0175">Coiled coil</keyword>
<dbReference type="InterPro" id="IPR004827">
    <property type="entry name" value="bZIP"/>
</dbReference>
<accession>A0A669BDI8</accession>
<dbReference type="Pfam" id="PF00170">
    <property type="entry name" value="bZIP_1"/>
    <property type="match status" value="1"/>
</dbReference>
<sequence>MSSDLTLDFENHRQYPVMDSEAGIISIDQGGEWDLSLFDELEKLGDELGDADELLEALDNAGYTHTYCPCFHVLVHPDGEVSVDSLSPAHTLSSVPSPASVEALSPCSLQDEALSPQSQPSPLSVCSESSGFSEISSPPKKAAKRTNQVARAKPVQSIKKPIQIGPKVSIQPKPLITAVPLAQAAAPMQAKTIIIQPLQTTVLPVVKPAPVNIKPAPPAGHPLLLSQPSQLLQIQTPQAISGSVVTMPALSQDWSVPVAAPPVVSGTLLTPSSEDDSKLSQRQQRMIKNRESASLSRKKKKEYLLSLEARLKVALSENEVLKSENGNLKKQLECILSENTVLKATAPKRRAVCLMVVVVFLVLNVGPMSLFQGGPGSSLEVASMQHSGRHLLGFSPEYLSGCAKFWLFCYFTSVCFLFRFRSEDKALMVVKDPIFLRPSPPCQPSVNRTKCIELAHELRGWVHRHEVHQTKSRRENNSNHKPTRTILKAGNKEDEGSQIVTVQYTETTAEKNPGSELQVYYAPRHTYTDFFDELNRRGDTFYVVSFRRDHLLLPATSHNKGSPPKMSVVLPAMNINDSIIRDKDFEVMMQIDCEVTDTRILHIRSSSIPPLFRVNRSDTFYQNSPAENKSAPPVGVLMGSA</sequence>
<gene>
    <name evidence="10" type="primary">atf6</name>
</gene>
<evidence type="ECO:0000259" key="9">
    <source>
        <dbReference type="PROSITE" id="PS50217"/>
    </source>
</evidence>
<dbReference type="CDD" id="cd14700">
    <property type="entry name" value="bZIP_ATF6"/>
    <property type="match status" value="1"/>
</dbReference>
<evidence type="ECO:0000256" key="6">
    <source>
        <dbReference type="ARBA" id="ARBA00023242"/>
    </source>
</evidence>
<dbReference type="AlphaFoldDB" id="A0A669BDI8"/>
<dbReference type="PANTHER" id="PTHR46164">
    <property type="entry name" value="ATF6, ISOFORM C"/>
    <property type="match status" value="1"/>
</dbReference>
<reference evidence="10" key="3">
    <citation type="submission" date="2025-09" db="UniProtKB">
        <authorList>
            <consortium name="Ensembl"/>
        </authorList>
    </citation>
    <scope>IDENTIFICATION</scope>
</reference>
<evidence type="ECO:0000256" key="8">
    <source>
        <dbReference type="SAM" id="MobiDB-lite"/>
    </source>
</evidence>
<evidence type="ECO:0000256" key="7">
    <source>
        <dbReference type="SAM" id="Coils"/>
    </source>
</evidence>
<comment type="subcellular location">
    <subcellularLocation>
        <location evidence="1">Membrane</location>
        <topology evidence="1">Single-pass membrane protein</topology>
    </subcellularLocation>
</comment>
<dbReference type="GO" id="GO:0000981">
    <property type="term" value="F:DNA-binding transcription factor activity, RNA polymerase II-specific"/>
    <property type="evidence" value="ECO:0007669"/>
    <property type="project" value="TreeGrafter"/>
</dbReference>
<keyword evidence="3" id="KW-0805">Transcription regulation</keyword>
<dbReference type="GO" id="GO:0000978">
    <property type="term" value="F:RNA polymerase II cis-regulatory region sequence-specific DNA binding"/>
    <property type="evidence" value="ECO:0007669"/>
    <property type="project" value="TreeGrafter"/>
</dbReference>
<keyword evidence="6" id="KW-0539">Nucleus</keyword>
<name>A0A669BDI8_ORENI</name>
<dbReference type="PROSITE" id="PS50217">
    <property type="entry name" value="BZIP"/>
    <property type="match status" value="1"/>
</dbReference>
<evidence type="ECO:0000256" key="5">
    <source>
        <dbReference type="ARBA" id="ARBA00023163"/>
    </source>
</evidence>
<dbReference type="GO" id="GO:0005634">
    <property type="term" value="C:nucleus"/>
    <property type="evidence" value="ECO:0007669"/>
    <property type="project" value="TreeGrafter"/>
</dbReference>
<proteinExistence type="inferred from homology"/>
<dbReference type="Gene3D" id="1.20.5.170">
    <property type="match status" value="1"/>
</dbReference>
<dbReference type="SUPFAM" id="SSF57959">
    <property type="entry name" value="Leucine zipper domain"/>
    <property type="match status" value="1"/>
</dbReference>
<dbReference type="GO" id="GO:0016020">
    <property type="term" value="C:membrane"/>
    <property type="evidence" value="ECO:0007669"/>
    <property type="project" value="UniProtKB-SubCell"/>
</dbReference>
<dbReference type="InterPro" id="IPR051882">
    <property type="entry name" value="ATF_bZIP_TF"/>
</dbReference>
<feature type="coiled-coil region" evidence="7">
    <location>
        <begin position="304"/>
        <end position="338"/>
    </location>
</feature>